<evidence type="ECO:0000313" key="4">
    <source>
        <dbReference type="Proteomes" id="UP000730618"/>
    </source>
</evidence>
<dbReference type="RefSeq" id="WP_218099835.1">
    <property type="nucleotide sequence ID" value="NZ_CAJVCE010000009.1"/>
</dbReference>
<gene>
    <name evidence="3" type="ORF">PAECIP111802_03537</name>
</gene>
<comment type="caution">
    <text evidence="3">The sequence shown here is derived from an EMBL/GenBank/DDBJ whole genome shotgun (WGS) entry which is preliminary data.</text>
</comment>
<dbReference type="PANTHER" id="PTHR34580">
    <property type="match status" value="1"/>
</dbReference>
<keyword evidence="4" id="KW-1185">Reference proteome</keyword>
<dbReference type="Proteomes" id="UP000730618">
    <property type="component" value="Unassembled WGS sequence"/>
</dbReference>
<dbReference type="PANTHER" id="PTHR34580:SF1">
    <property type="entry name" value="PROTEIN PAFC"/>
    <property type="match status" value="1"/>
</dbReference>
<dbReference type="InterPro" id="IPR051534">
    <property type="entry name" value="CBASS_pafABC_assoc_protein"/>
</dbReference>
<dbReference type="InterPro" id="IPR026881">
    <property type="entry name" value="WYL_dom"/>
</dbReference>
<feature type="domain" description="WYL" evidence="1">
    <location>
        <begin position="135"/>
        <end position="200"/>
    </location>
</feature>
<dbReference type="EMBL" id="CAJVCE010000009">
    <property type="protein sequence ID" value="CAG7645523.1"/>
    <property type="molecule type" value="Genomic_DNA"/>
</dbReference>
<feature type="domain" description="WCX" evidence="2">
    <location>
        <begin position="234"/>
        <end position="308"/>
    </location>
</feature>
<name>A0ABM8VJH0_9BACL</name>
<dbReference type="PROSITE" id="PS52050">
    <property type="entry name" value="WYL"/>
    <property type="match status" value="1"/>
</dbReference>
<evidence type="ECO:0000259" key="2">
    <source>
        <dbReference type="Pfam" id="PF25583"/>
    </source>
</evidence>
<dbReference type="Pfam" id="PF13280">
    <property type="entry name" value="WYL"/>
    <property type="match status" value="1"/>
</dbReference>
<accession>A0ABM8VJH0</accession>
<dbReference type="InterPro" id="IPR057727">
    <property type="entry name" value="WCX_dom"/>
</dbReference>
<organism evidence="3 4">
    <name type="scientific">Paenibacillus allorhizosphaerae</name>
    <dbReference type="NCBI Taxonomy" id="2849866"/>
    <lineage>
        <taxon>Bacteria</taxon>
        <taxon>Bacillati</taxon>
        <taxon>Bacillota</taxon>
        <taxon>Bacilli</taxon>
        <taxon>Bacillales</taxon>
        <taxon>Paenibacillaceae</taxon>
        <taxon>Paenibacillus</taxon>
    </lineage>
</organism>
<dbReference type="Pfam" id="PF25583">
    <property type="entry name" value="WCX"/>
    <property type="match status" value="1"/>
</dbReference>
<evidence type="ECO:0000313" key="3">
    <source>
        <dbReference type="EMBL" id="CAG7645523.1"/>
    </source>
</evidence>
<proteinExistence type="predicted"/>
<reference evidence="3 4" key="1">
    <citation type="submission" date="2021-06" db="EMBL/GenBank/DDBJ databases">
        <authorList>
            <person name="Criscuolo A."/>
        </authorList>
    </citation>
    <scope>NUCLEOTIDE SEQUENCE [LARGE SCALE GENOMIC DNA]</scope>
    <source>
        <strain evidence="4">CIP 111802</strain>
    </source>
</reference>
<protein>
    <recommendedName>
        <fullName evidence="5">WYL domain-containing protein</fullName>
    </recommendedName>
</protein>
<evidence type="ECO:0008006" key="5">
    <source>
        <dbReference type="Google" id="ProtNLM"/>
    </source>
</evidence>
<evidence type="ECO:0000259" key="1">
    <source>
        <dbReference type="Pfam" id="PF13280"/>
    </source>
</evidence>
<sequence length="314" mass="37586">MNSITRVLTIWKQLSSGIFLSVEQLCHEYNCSKDTIQRDIRYIRDVFGVSVEYDSVRKSYVLTDKESLLTVGEVFFIILMLYNSRSLNRDECTGTVDRLIRRFSAEEQSKLRRFFNSFNYYYEEVTTVPLLKSIQILFESIMKQTKVTFRYPHPANRWQLVLRELSPVTITYHKGSFFLLGKREDHMLRHYRIDRMTDLRKTETKFYVEQGADFFRVGEYHNRSFNMFSGEEKKVRLRIPSNVEEYLRRECPELRVVSRSEDGASLTVEVTVLGYEGILFWIFSQQEWVEVLAPEELRTIMREKLRQMNHLYEK</sequence>